<dbReference type="GO" id="GO:0071949">
    <property type="term" value="F:FAD binding"/>
    <property type="evidence" value="ECO:0007669"/>
    <property type="project" value="InterPro"/>
</dbReference>
<dbReference type="OrthoDB" id="9806565at2"/>
<dbReference type="Gene3D" id="3.50.50.60">
    <property type="entry name" value="FAD/NAD(P)-binding domain"/>
    <property type="match status" value="1"/>
</dbReference>
<dbReference type="Pfam" id="PF01494">
    <property type="entry name" value="FAD_binding_3"/>
    <property type="match status" value="1"/>
</dbReference>
<dbReference type="GO" id="GO:0016628">
    <property type="term" value="F:oxidoreductase activity, acting on the CH-CH group of donors, NAD or NADP as acceptor"/>
    <property type="evidence" value="ECO:0007669"/>
    <property type="project" value="InterPro"/>
</dbReference>
<dbReference type="EMBL" id="CP036291">
    <property type="protein sequence ID" value="QDU88108.1"/>
    <property type="molecule type" value="Genomic_DNA"/>
</dbReference>
<protein>
    <submittedName>
        <fullName evidence="2">FAD-dependent oxidoreductase LodB</fullName>
        <ecNumber evidence="2">1.-.-.-</ecNumber>
    </submittedName>
</protein>
<keyword evidence="3" id="KW-1185">Reference proteome</keyword>
<dbReference type="Proteomes" id="UP000317429">
    <property type="component" value="Chromosome"/>
</dbReference>
<dbReference type="SUPFAM" id="SSF51905">
    <property type="entry name" value="FAD/NAD(P)-binding domain"/>
    <property type="match status" value="1"/>
</dbReference>
<dbReference type="PANTHER" id="PTHR43747:SF1">
    <property type="entry name" value="SLR1998 PROTEIN"/>
    <property type="match status" value="1"/>
</dbReference>
<dbReference type="InterPro" id="IPR050816">
    <property type="entry name" value="Flavin-dep_Halogenase_NPB"/>
</dbReference>
<dbReference type="InterPro" id="IPR002938">
    <property type="entry name" value="FAD-bd"/>
</dbReference>
<proteinExistence type="predicted"/>
<dbReference type="InterPro" id="IPR036188">
    <property type="entry name" value="FAD/NAD-bd_sf"/>
</dbReference>
<dbReference type="PANTHER" id="PTHR43747">
    <property type="entry name" value="FAD-BINDING PROTEIN"/>
    <property type="match status" value="1"/>
</dbReference>
<dbReference type="NCBIfam" id="TIGR02032">
    <property type="entry name" value="GG-red-SF"/>
    <property type="match status" value="1"/>
</dbReference>
<dbReference type="RefSeq" id="WP_145282681.1">
    <property type="nucleotide sequence ID" value="NZ_CP036291.1"/>
</dbReference>
<feature type="domain" description="FAD-binding" evidence="1">
    <location>
        <begin position="8"/>
        <end position="310"/>
    </location>
</feature>
<accession>A0A518D9J4</accession>
<keyword evidence="2" id="KW-0560">Oxidoreductase</keyword>
<dbReference type="PRINTS" id="PR00420">
    <property type="entry name" value="RNGMNOXGNASE"/>
</dbReference>
<organism evidence="2 3">
    <name type="scientific">Pirellulimonas nuda</name>
    <dbReference type="NCBI Taxonomy" id="2528009"/>
    <lineage>
        <taxon>Bacteria</taxon>
        <taxon>Pseudomonadati</taxon>
        <taxon>Planctomycetota</taxon>
        <taxon>Planctomycetia</taxon>
        <taxon>Pirellulales</taxon>
        <taxon>Lacipirellulaceae</taxon>
        <taxon>Pirellulimonas</taxon>
    </lineage>
</organism>
<evidence type="ECO:0000313" key="3">
    <source>
        <dbReference type="Proteomes" id="UP000317429"/>
    </source>
</evidence>
<sequence length="430" mass="47316">MTPQRDQYDCVVVGGGPAGATAAARVAQAGHSVLLLERDQHPRPHVGESLMPESYWVFERLGVLSKLNKSAYSRKVGVQFVNHTGRESQPFFFRNHDPRDCSETWHVDRAEFDQMLFEHARELGAECVEQARVTAVAFEGDRAVGVKLKASGGDRSVACKVVVDASGQQSLIANKLGLKRVDPKLKKAAIWRHYRGAERDESGGGVKTIIAHTNDKRAWFWYIPQANDTVSVGVVADSDYLLKGGLTAEQAFDAEVAKCDSVRRWIENAEAAPDLRVAREFSYSTDRAAGDGWVLVGDAWGFIDPVYSSGVYFALKSADMAADAVIDALRHDDLSAERLGAWAPEFTAGTKWVRKLVHAFYSGEFRVGKFVMEHPQHSGPLTDLLIGRMFSPEVPQMFEDLEPWLERMIATAGEGAIDDDAAEDSAPSFG</sequence>
<name>A0A518D9J4_9BACT</name>
<reference evidence="2 3" key="1">
    <citation type="submission" date="2019-02" db="EMBL/GenBank/DDBJ databases">
        <title>Deep-cultivation of Planctomycetes and their phenomic and genomic characterization uncovers novel biology.</title>
        <authorList>
            <person name="Wiegand S."/>
            <person name="Jogler M."/>
            <person name="Boedeker C."/>
            <person name="Pinto D."/>
            <person name="Vollmers J."/>
            <person name="Rivas-Marin E."/>
            <person name="Kohn T."/>
            <person name="Peeters S.H."/>
            <person name="Heuer A."/>
            <person name="Rast P."/>
            <person name="Oberbeckmann S."/>
            <person name="Bunk B."/>
            <person name="Jeske O."/>
            <person name="Meyerdierks A."/>
            <person name="Storesund J.E."/>
            <person name="Kallscheuer N."/>
            <person name="Luecker S."/>
            <person name="Lage O.M."/>
            <person name="Pohl T."/>
            <person name="Merkel B.J."/>
            <person name="Hornburger P."/>
            <person name="Mueller R.-W."/>
            <person name="Bruemmer F."/>
            <person name="Labrenz M."/>
            <person name="Spormann A.M."/>
            <person name="Op den Camp H."/>
            <person name="Overmann J."/>
            <person name="Amann R."/>
            <person name="Jetten M.S.M."/>
            <person name="Mascher T."/>
            <person name="Medema M.H."/>
            <person name="Devos D.P."/>
            <person name="Kaster A.-K."/>
            <person name="Ovreas L."/>
            <person name="Rohde M."/>
            <person name="Galperin M.Y."/>
            <person name="Jogler C."/>
        </authorList>
    </citation>
    <scope>NUCLEOTIDE SEQUENCE [LARGE SCALE GENOMIC DNA]</scope>
    <source>
        <strain evidence="2 3">Pla175</strain>
    </source>
</reference>
<evidence type="ECO:0000313" key="2">
    <source>
        <dbReference type="EMBL" id="QDU88108.1"/>
    </source>
</evidence>
<dbReference type="InterPro" id="IPR011777">
    <property type="entry name" value="Geranylgeranyl_Rdtase_fam"/>
</dbReference>
<dbReference type="KEGG" id="pnd:Pla175_14790"/>
<gene>
    <name evidence="2" type="primary">lodB_1</name>
    <name evidence="2" type="ORF">Pla175_14790</name>
</gene>
<dbReference type="EC" id="1.-.-.-" evidence="2"/>
<dbReference type="AlphaFoldDB" id="A0A518D9J4"/>
<evidence type="ECO:0000259" key="1">
    <source>
        <dbReference type="Pfam" id="PF01494"/>
    </source>
</evidence>